<dbReference type="InterPro" id="IPR001584">
    <property type="entry name" value="Integrase_cat-core"/>
</dbReference>
<evidence type="ECO:0000259" key="4">
    <source>
        <dbReference type="PROSITE" id="PS50994"/>
    </source>
</evidence>
<dbReference type="Pfam" id="PF22483">
    <property type="entry name" value="Mu-transpos_C_2"/>
    <property type="match status" value="1"/>
</dbReference>
<dbReference type="NCBIfam" id="NF033546">
    <property type="entry name" value="transpos_IS21"/>
    <property type="match status" value="1"/>
</dbReference>
<gene>
    <name evidence="5" type="ORF">C8J28_1632</name>
</gene>
<dbReference type="InterPro" id="IPR017895">
    <property type="entry name" value="HTH_IS408/IS1162_type"/>
</dbReference>
<organism evidence="5 6">
    <name type="scientific">Cereibacter azotoformans</name>
    <dbReference type="NCBI Taxonomy" id="43057"/>
    <lineage>
        <taxon>Bacteria</taxon>
        <taxon>Pseudomonadati</taxon>
        <taxon>Pseudomonadota</taxon>
        <taxon>Alphaproteobacteria</taxon>
        <taxon>Rhodobacterales</taxon>
        <taxon>Paracoccaceae</taxon>
        <taxon>Cereibacter</taxon>
    </lineage>
</organism>
<protein>
    <submittedName>
        <fullName evidence="5">Transposase</fullName>
    </submittedName>
</protein>
<feature type="region of interest" description="Disordered" evidence="2">
    <location>
        <begin position="486"/>
        <end position="510"/>
    </location>
</feature>
<keyword evidence="6" id="KW-1185">Reference proteome</keyword>
<dbReference type="Gene3D" id="3.30.420.10">
    <property type="entry name" value="Ribonuclease H-like superfamily/Ribonuclease H"/>
    <property type="match status" value="1"/>
</dbReference>
<dbReference type="PANTHER" id="PTHR35004:SF8">
    <property type="entry name" value="TRANSPOSASE RV3428C-RELATED"/>
    <property type="match status" value="1"/>
</dbReference>
<dbReference type="InterPro" id="IPR054353">
    <property type="entry name" value="IstA-like_C"/>
</dbReference>
<reference evidence="5 6" key="1">
    <citation type="submission" date="2018-04" db="EMBL/GenBank/DDBJ databases">
        <title>Genomic Encyclopedia of Type Strains, Phase III (KMG-III): the genomes of soil and plant-associated and newly described type strains.</title>
        <authorList>
            <person name="Whitman W."/>
        </authorList>
    </citation>
    <scope>NUCLEOTIDE SEQUENCE [LARGE SCALE GENOMIC DNA]</scope>
    <source>
        <strain evidence="5 6">KA25</strain>
    </source>
</reference>
<accession>A0A2T5JHZ0</accession>
<dbReference type="OrthoDB" id="2065409at2"/>
<dbReference type="Pfam" id="PF00665">
    <property type="entry name" value="rve"/>
    <property type="match status" value="1"/>
</dbReference>
<dbReference type="GO" id="GO:0015074">
    <property type="term" value="P:DNA integration"/>
    <property type="evidence" value="ECO:0007669"/>
    <property type="project" value="InterPro"/>
</dbReference>
<evidence type="ECO:0000259" key="3">
    <source>
        <dbReference type="PROSITE" id="PS50532"/>
    </source>
</evidence>
<sequence length="510" mass="57230">MRRLPMRKIAEALRLKAAGLATRKIAANLNVGQSTVSEYLKRAERAGLVWPLPDGLDEAALERRLFAPTGGRTRRGLAVPDWPAVHRALRRKGVTLALIWEDYRAAHPHDGYGYSRFCELYSRWEGKLSPTMRQHHVAGERVFVDYAGDAVEIIDGATGEVRAAQIFVGVLGASNYTYVEATWSQSLPDWIGAHVRMFDFFGGVPEQIVSDNLKAGVTKACFHEPRINRTYAEMAAHYGTAVLPARPYKPRDKAKAEVGVLLVQRWIIARLRRRRFFSLAELNAAIRDLLPGLNAKVTRHLGASRRNLFEQLDRPALRPLPASPYEYADWLERRVGLDYHVEVEKHYYSVPHQLLKKTLWARITSRTVEVFHDGQRVASHIRSAGDCRHTTVAVHMPASHRRYAGLTPAELRRKAEKIGPNTAALVDLILQAKTHPEQGFRACVGIVDLAKPHGRDALEAACLRAREIGGLSYSSVKSILRNNLHRQRPETPAEGPAITHPNIRGASYFH</sequence>
<dbReference type="PROSITE" id="PS50532">
    <property type="entry name" value="HTH_IS408"/>
    <property type="match status" value="1"/>
</dbReference>
<dbReference type="InterPro" id="IPR036397">
    <property type="entry name" value="RNaseH_sf"/>
</dbReference>
<dbReference type="Proteomes" id="UP000244060">
    <property type="component" value="Unassembled WGS sequence"/>
</dbReference>
<comment type="caution">
    <text evidence="5">The sequence shown here is derived from an EMBL/GenBank/DDBJ whole genome shotgun (WGS) entry which is preliminary data.</text>
</comment>
<name>A0A2T5JHZ0_9RHOB</name>
<evidence type="ECO:0000313" key="6">
    <source>
        <dbReference type="Proteomes" id="UP000244060"/>
    </source>
</evidence>
<dbReference type="PROSITE" id="PS50994">
    <property type="entry name" value="INTEGRASE"/>
    <property type="match status" value="1"/>
</dbReference>
<feature type="domain" description="HTH IS408-type" evidence="3">
    <location>
        <begin position="9"/>
        <end position="89"/>
    </location>
</feature>
<evidence type="ECO:0000256" key="2">
    <source>
        <dbReference type="SAM" id="MobiDB-lite"/>
    </source>
</evidence>
<dbReference type="GO" id="GO:0003676">
    <property type="term" value="F:nucleic acid binding"/>
    <property type="evidence" value="ECO:0007669"/>
    <property type="project" value="InterPro"/>
</dbReference>
<proteinExistence type="inferred from homology"/>
<dbReference type="AlphaFoldDB" id="A0A2T5JHZ0"/>
<dbReference type="RefSeq" id="WP_108222803.1">
    <property type="nucleotide sequence ID" value="NZ_QAOT01000063.1"/>
</dbReference>
<dbReference type="SUPFAM" id="SSF53098">
    <property type="entry name" value="Ribonuclease H-like"/>
    <property type="match status" value="1"/>
</dbReference>
<dbReference type="EMBL" id="QAOT01000063">
    <property type="protein sequence ID" value="PTR05540.1"/>
    <property type="molecule type" value="Genomic_DNA"/>
</dbReference>
<evidence type="ECO:0000313" key="5">
    <source>
        <dbReference type="EMBL" id="PTR05540.1"/>
    </source>
</evidence>
<dbReference type="PANTHER" id="PTHR35004">
    <property type="entry name" value="TRANSPOSASE RV3428C-RELATED"/>
    <property type="match status" value="1"/>
</dbReference>
<comment type="similarity">
    <text evidence="1">Belongs to the transposase IS21/IS408/IS1162 family.</text>
</comment>
<evidence type="ECO:0000256" key="1">
    <source>
        <dbReference type="ARBA" id="ARBA00009277"/>
    </source>
</evidence>
<dbReference type="InterPro" id="IPR012337">
    <property type="entry name" value="RNaseH-like_sf"/>
</dbReference>
<feature type="domain" description="Integrase catalytic" evidence="4">
    <location>
        <begin position="126"/>
        <end position="316"/>
    </location>
</feature>